<dbReference type="GO" id="GO:0009253">
    <property type="term" value="P:peptidoglycan catabolic process"/>
    <property type="evidence" value="ECO:0007669"/>
    <property type="project" value="TreeGrafter"/>
</dbReference>
<dbReference type="RefSeq" id="WP_242621544.1">
    <property type="nucleotide sequence ID" value="NZ_SGXC01000002.1"/>
</dbReference>
<dbReference type="AlphaFoldDB" id="A0A4Q7NGJ2"/>
<evidence type="ECO:0000256" key="3">
    <source>
        <dbReference type="SAM" id="SignalP"/>
    </source>
</evidence>
<proteinExistence type="predicted"/>
<dbReference type="PANTHER" id="PTHR30163:SF9">
    <property type="entry name" value="MEMBRANE-BOUND LYTIC MUREIN TRANSGLYCOSYLASE B"/>
    <property type="match status" value="1"/>
</dbReference>
<feature type="signal peptide" evidence="3">
    <location>
        <begin position="1"/>
        <end position="35"/>
    </location>
</feature>
<dbReference type="Gene3D" id="1.10.8.350">
    <property type="entry name" value="Bacterial muramidase"/>
    <property type="match status" value="1"/>
</dbReference>
<gene>
    <name evidence="5" type="ORF">EV675_4475</name>
</gene>
<evidence type="ECO:0000256" key="1">
    <source>
        <dbReference type="PIRSR" id="PIRSR611757-1"/>
    </source>
</evidence>
<dbReference type="GO" id="GO:0008933">
    <property type="term" value="F:peptidoglycan lytic transglycosylase activity"/>
    <property type="evidence" value="ECO:0007669"/>
    <property type="project" value="TreeGrafter"/>
</dbReference>
<feature type="active site" evidence="1">
    <location>
        <position position="182"/>
    </location>
</feature>
<keyword evidence="6" id="KW-1185">Reference proteome</keyword>
<dbReference type="InterPro" id="IPR043426">
    <property type="entry name" value="MltB-like"/>
</dbReference>
<dbReference type="InterPro" id="IPR023346">
    <property type="entry name" value="Lysozyme-like_dom_sf"/>
</dbReference>
<feature type="compositionally biased region" description="Pro residues" evidence="2">
    <location>
        <begin position="58"/>
        <end position="67"/>
    </location>
</feature>
<dbReference type="FunFam" id="1.10.8.350:FF:000001">
    <property type="entry name" value="Lytic murein transglycosylase B"/>
    <property type="match status" value="1"/>
</dbReference>
<evidence type="ECO:0000313" key="5">
    <source>
        <dbReference type="EMBL" id="RZS81847.1"/>
    </source>
</evidence>
<dbReference type="Proteomes" id="UP000292445">
    <property type="component" value="Unassembled WGS sequence"/>
</dbReference>
<protein>
    <submittedName>
        <fullName evidence="5">Membrane-bound lytic murein transglycosylase B</fullName>
    </submittedName>
</protein>
<dbReference type="EMBL" id="SGXC01000002">
    <property type="protein sequence ID" value="RZS81847.1"/>
    <property type="molecule type" value="Genomic_DNA"/>
</dbReference>
<organism evidence="5 6">
    <name type="scientific">Pigmentiphaga kullae</name>
    <dbReference type="NCBI Taxonomy" id="151784"/>
    <lineage>
        <taxon>Bacteria</taxon>
        <taxon>Pseudomonadati</taxon>
        <taxon>Pseudomonadota</taxon>
        <taxon>Betaproteobacteria</taxon>
        <taxon>Burkholderiales</taxon>
        <taxon>Alcaligenaceae</taxon>
        <taxon>Pigmentiphaga</taxon>
    </lineage>
</organism>
<feature type="chain" id="PRO_5020829905" evidence="3">
    <location>
        <begin position="36"/>
        <end position="410"/>
    </location>
</feature>
<comment type="caution">
    <text evidence="5">The sequence shown here is derived from an EMBL/GenBank/DDBJ whole genome shotgun (WGS) entry which is preliminary data.</text>
</comment>
<accession>A0A4Q7NGJ2</accession>
<dbReference type="Pfam" id="PF13406">
    <property type="entry name" value="SLT_2"/>
    <property type="match status" value="1"/>
</dbReference>
<dbReference type="Gene3D" id="1.10.530.10">
    <property type="match status" value="1"/>
</dbReference>
<evidence type="ECO:0000259" key="4">
    <source>
        <dbReference type="Pfam" id="PF13406"/>
    </source>
</evidence>
<evidence type="ECO:0000256" key="2">
    <source>
        <dbReference type="SAM" id="MobiDB-lite"/>
    </source>
</evidence>
<feature type="domain" description="Transglycosylase SLT" evidence="4">
    <location>
        <begin position="87"/>
        <end position="388"/>
    </location>
</feature>
<dbReference type="NCBIfam" id="TIGR02282">
    <property type="entry name" value="MltB"/>
    <property type="match status" value="1"/>
</dbReference>
<dbReference type="PANTHER" id="PTHR30163">
    <property type="entry name" value="MEMBRANE-BOUND LYTIC MUREIN TRANSGLYCOSYLASE B"/>
    <property type="match status" value="1"/>
</dbReference>
<dbReference type="InterPro" id="IPR011757">
    <property type="entry name" value="Lytic_transglycosylase_MltB"/>
</dbReference>
<name>A0A4Q7NGJ2_9BURK</name>
<feature type="region of interest" description="Disordered" evidence="2">
    <location>
        <begin position="35"/>
        <end position="67"/>
    </location>
</feature>
<dbReference type="CDD" id="cd13399">
    <property type="entry name" value="Slt35-like"/>
    <property type="match status" value="1"/>
</dbReference>
<evidence type="ECO:0000313" key="6">
    <source>
        <dbReference type="Proteomes" id="UP000292445"/>
    </source>
</evidence>
<keyword evidence="3" id="KW-0732">Signal</keyword>
<reference evidence="5 6" key="1">
    <citation type="submission" date="2019-02" db="EMBL/GenBank/DDBJ databases">
        <title>Genomic Encyclopedia of Type Strains, Phase IV (KMG-IV): sequencing the most valuable type-strain genomes for metagenomic binning, comparative biology and taxonomic classification.</title>
        <authorList>
            <person name="Goeker M."/>
        </authorList>
    </citation>
    <scope>NUCLEOTIDE SEQUENCE [LARGE SCALE GENOMIC DNA]</scope>
    <source>
        <strain evidence="5 6">K24</strain>
    </source>
</reference>
<sequence length="410" mass="43607">MNATPRFSTGPRSGPIAAGLAALALWGCASSPPPAAAPMQGVPAAPDMQAAPRAGAPVPRPAAPAPAAPVAVPVPVPAPSSPLSAAEARRAFVADMAGRGLDAARVGALLDQAKYSETVARLVLPPSSPTVRSWPRYRARFIESRRIKEGVAFQEEHAQDLARAETRYGVPASIIVSVIGVETFYGRVTGNFRIIDALTTLAFNYPAQARSDRSAFFREQLAQFLIWCRETGADPLAVKGSYAGAMGLPQFMPGSLRQFAVDGDGDGRIDLLASPADAIASVANFLVEHGWQRGQPVFLPVRLPGDPAALVDGGLKPTLNWTQLQEAGARAPKVAGMSDAWMEWPLAVIDLYDGATGTTEYRVAAPNFFALTEYNRSYFYATSVTDLAVELERRGRLANRVSQLNTPVDK</sequence>
<dbReference type="SUPFAM" id="SSF53955">
    <property type="entry name" value="Lysozyme-like"/>
    <property type="match status" value="1"/>
</dbReference>
<dbReference type="InterPro" id="IPR031304">
    <property type="entry name" value="SLT_2"/>
</dbReference>